<dbReference type="GO" id="GO:0000981">
    <property type="term" value="F:DNA-binding transcription factor activity, RNA polymerase II-specific"/>
    <property type="evidence" value="ECO:0007669"/>
    <property type="project" value="TreeGrafter"/>
</dbReference>
<evidence type="ECO:0000256" key="3">
    <source>
        <dbReference type="ARBA" id="ARBA00022771"/>
    </source>
</evidence>
<dbReference type="GO" id="GO:0045944">
    <property type="term" value="P:positive regulation of transcription by RNA polymerase II"/>
    <property type="evidence" value="ECO:0007669"/>
    <property type="project" value="UniProtKB-ARBA"/>
</dbReference>
<dbReference type="SUPFAM" id="SSF57667">
    <property type="entry name" value="beta-beta-alpha zinc fingers"/>
    <property type="match status" value="2"/>
</dbReference>
<dbReference type="PANTHER" id="PTHR19818:SF139">
    <property type="entry name" value="PAIR-RULE PROTEIN ODD-PAIRED"/>
    <property type="match status" value="1"/>
</dbReference>
<evidence type="ECO:0000256" key="2">
    <source>
        <dbReference type="ARBA" id="ARBA00022737"/>
    </source>
</evidence>
<feature type="region of interest" description="Disordered" evidence="6">
    <location>
        <begin position="73"/>
        <end position="94"/>
    </location>
</feature>
<dbReference type="PROSITE" id="PS50157">
    <property type="entry name" value="ZINC_FINGER_C2H2_2"/>
    <property type="match status" value="4"/>
</dbReference>
<dbReference type="GO" id="GO:0008270">
    <property type="term" value="F:zinc ion binding"/>
    <property type="evidence" value="ECO:0007669"/>
    <property type="project" value="UniProtKB-KW"/>
</dbReference>
<feature type="domain" description="C2H2-type" evidence="7">
    <location>
        <begin position="254"/>
        <end position="278"/>
    </location>
</feature>
<dbReference type="EMBL" id="OC856385">
    <property type="protein sequence ID" value="CAD7623673.1"/>
    <property type="molecule type" value="Genomic_DNA"/>
</dbReference>
<dbReference type="EMBL" id="CAJPIZ010001810">
    <property type="protein sequence ID" value="CAG2104103.1"/>
    <property type="molecule type" value="Genomic_DNA"/>
</dbReference>
<dbReference type="FunFam" id="3.30.160.60:FF:000125">
    <property type="entry name" value="Putative zinc finger protein 143"/>
    <property type="match status" value="1"/>
</dbReference>
<reference evidence="8" key="1">
    <citation type="submission" date="2020-11" db="EMBL/GenBank/DDBJ databases">
        <authorList>
            <person name="Tran Van P."/>
        </authorList>
    </citation>
    <scope>NUCLEOTIDE SEQUENCE</scope>
</reference>
<dbReference type="SMART" id="SM00355">
    <property type="entry name" value="ZnF_C2H2"/>
    <property type="match status" value="5"/>
</dbReference>
<dbReference type="InterPro" id="IPR050329">
    <property type="entry name" value="GLI_C2H2-zinc-finger"/>
</dbReference>
<feature type="domain" description="C2H2-type" evidence="7">
    <location>
        <begin position="145"/>
        <end position="174"/>
    </location>
</feature>
<sequence>MYYDKMSADIQEINSDNQLLIDSLEDYKTIITDGWAQHSTQTTTTHNWPLDTQTTPVGHRSETITAEDLSLTAEDVESDGPIETDTGSDGCVDTTNDETIEAKKECSSKAMEAFKCDFIGCHFETTLTSTLTRHRNRHHFKAKHLVCPKTDCTERFVTKTELRRHLSAHTGLKAYRCQWPGCGAAYTGVYALTDHQRKHTGDLQYACNECPKRFPSRGQLTHHRNGQHILRDQRFRTEARLVSHMDDHNEVKPYKCWFDGCEKCFADKQYLNRHHREE</sequence>
<keyword evidence="4" id="KW-0862">Zinc</keyword>
<dbReference type="Pfam" id="PF00096">
    <property type="entry name" value="zf-C2H2"/>
    <property type="match status" value="3"/>
</dbReference>
<organism evidence="8">
    <name type="scientific">Medioppia subpectinata</name>
    <dbReference type="NCBI Taxonomy" id="1979941"/>
    <lineage>
        <taxon>Eukaryota</taxon>
        <taxon>Metazoa</taxon>
        <taxon>Ecdysozoa</taxon>
        <taxon>Arthropoda</taxon>
        <taxon>Chelicerata</taxon>
        <taxon>Arachnida</taxon>
        <taxon>Acari</taxon>
        <taxon>Acariformes</taxon>
        <taxon>Sarcoptiformes</taxon>
        <taxon>Oribatida</taxon>
        <taxon>Brachypylina</taxon>
        <taxon>Oppioidea</taxon>
        <taxon>Oppiidae</taxon>
        <taxon>Medioppia</taxon>
    </lineage>
</organism>
<gene>
    <name evidence="8" type="ORF">OSB1V03_LOCUS4125</name>
</gene>
<evidence type="ECO:0000256" key="5">
    <source>
        <dbReference type="PROSITE-ProRule" id="PRU00042"/>
    </source>
</evidence>
<proteinExistence type="predicted"/>
<dbReference type="InterPro" id="IPR036236">
    <property type="entry name" value="Znf_C2H2_sf"/>
</dbReference>
<accession>A0A7R9KIG3</accession>
<dbReference type="GO" id="GO:0000978">
    <property type="term" value="F:RNA polymerase II cis-regulatory region sequence-specific DNA binding"/>
    <property type="evidence" value="ECO:0007669"/>
    <property type="project" value="TreeGrafter"/>
</dbReference>
<dbReference type="PROSITE" id="PS00028">
    <property type="entry name" value="ZINC_FINGER_C2H2_1"/>
    <property type="match status" value="3"/>
</dbReference>
<evidence type="ECO:0000313" key="9">
    <source>
        <dbReference type="Proteomes" id="UP000759131"/>
    </source>
</evidence>
<dbReference type="OrthoDB" id="6407147at2759"/>
<evidence type="ECO:0000256" key="1">
    <source>
        <dbReference type="ARBA" id="ARBA00022723"/>
    </source>
</evidence>
<dbReference type="InterPro" id="IPR013087">
    <property type="entry name" value="Znf_C2H2_type"/>
</dbReference>
<name>A0A7R9KIG3_9ACAR</name>
<feature type="domain" description="C2H2-type" evidence="7">
    <location>
        <begin position="205"/>
        <end position="233"/>
    </location>
</feature>
<dbReference type="GO" id="GO:0005634">
    <property type="term" value="C:nucleus"/>
    <property type="evidence" value="ECO:0007669"/>
    <property type="project" value="UniProtKB-ARBA"/>
</dbReference>
<dbReference type="AlphaFoldDB" id="A0A7R9KIG3"/>
<feature type="domain" description="C2H2-type" evidence="7">
    <location>
        <begin position="175"/>
        <end position="204"/>
    </location>
</feature>
<keyword evidence="2" id="KW-0677">Repeat</keyword>
<evidence type="ECO:0000313" key="8">
    <source>
        <dbReference type="EMBL" id="CAD7623673.1"/>
    </source>
</evidence>
<keyword evidence="3 5" id="KW-0863">Zinc-finger</keyword>
<evidence type="ECO:0000259" key="7">
    <source>
        <dbReference type="PROSITE" id="PS50157"/>
    </source>
</evidence>
<dbReference type="PANTHER" id="PTHR19818">
    <property type="entry name" value="ZINC FINGER PROTEIN ZIC AND GLI"/>
    <property type="match status" value="1"/>
</dbReference>
<dbReference type="Gene3D" id="3.30.160.60">
    <property type="entry name" value="Classic Zinc Finger"/>
    <property type="match status" value="4"/>
</dbReference>
<dbReference type="Proteomes" id="UP000759131">
    <property type="component" value="Unassembled WGS sequence"/>
</dbReference>
<protein>
    <recommendedName>
        <fullName evidence="7">C2H2-type domain-containing protein</fullName>
    </recommendedName>
</protein>
<keyword evidence="9" id="KW-1185">Reference proteome</keyword>
<keyword evidence="1" id="KW-0479">Metal-binding</keyword>
<evidence type="ECO:0000256" key="6">
    <source>
        <dbReference type="SAM" id="MobiDB-lite"/>
    </source>
</evidence>
<evidence type="ECO:0000256" key="4">
    <source>
        <dbReference type="ARBA" id="ARBA00022833"/>
    </source>
</evidence>